<name>A0A7W6RMK7_9HYPH</name>
<feature type="region of interest" description="Disordered" evidence="1">
    <location>
        <begin position="95"/>
        <end position="123"/>
    </location>
</feature>
<protein>
    <submittedName>
        <fullName evidence="2">Uncharacterized protein</fullName>
    </submittedName>
</protein>
<sequence>MLHQAAQWRWLRKDTHCCIHFDAAALTYEIHDRLKDVSMTFPSPMTEVPSQRFKEASDAARQALEQLIASANEAGWGTEEITVAFAEAANFLKDAHRKDPDPAGNSSISGAAKEQIGHGELYD</sequence>
<comment type="caution">
    <text evidence="2">The sequence shown here is derived from an EMBL/GenBank/DDBJ whole genome shotgun (WGS) entry which is preliminary data.</text>
</comment>
<reference evidence="2 3" key="1">
    <citation type="submission" date="2020-08" db="EMBL/GenBank/DDBJ databases">
        <title>Genomic Encyclopedia of Type Strains, Phase IV (KMG-V): Genome sequencing to study the core and pangenomes of soil and plant-associated prokaryotes.</title>
        <authorList>
            <person name="Whitman W."/>
        </authorList>
    </citation>
    <scope>NUCLEOTIDE SEQUENCE [LARGE SCALE GENOMIC DNA]</scope>
    <source>
        <strain evidence="2 3">SEMIA 402</strain>
    </source>
</reference>
<gene>
    <name evidence="2" type="ORF">GGE12_003065</name>
</gene>
<organism evidence="2 3">
    <name type="scientific">Rhizobium mongolense</name>
    <dbReference type="NCBI Taxonomy" id="57676"/>
    <lineage>
        <taxon>Bacteria</taxon>
        <taxon>Pseudomonadati</taxon>
        <taxon>Pseudomonadota</taxon>
        <taxon>Alphaproteobacteria</taxon>
        <taxon>Hyphomicrobiales</taxon>
        <taxon>Rhizobiaceae</taxon>
        <taxon>Rhizobium/Agrobacterium group</taxon>
        <taxon>Rhizobium</taxon>
    </lineage>
</organism>
<evidence type="ECO:0000313" key="3">
    <source>
        <dbReference type="Proteomes" id="UP000533641"/>
    </source>
</evidence>
<dbReference type="Proteomes" id="UP000533641">
    <property type="component" value="Unassembled WGS sequence"/>
</dbReference>
<proteinExistence type="predicted"/>
<dbReference type="AlphaFoldDB" id="A0A7W6RMK7"/>
<evidence type="ECO:0000256" key="1">
    <source>
        <dbReference type="SAM" id="MobiDB-lite"/>
    </source>
</evidence>
<accession>A0A7W6RMK7</accession>
<evidence type="ECO:0000313" key="2">
    <source>
        <dbReference type="EMBL" id="MBB4275276.1"/>
    </source>
</evidence>
<dbReference type="EMBL" id="JACIGM010000006">
    <property type="protein sequence ID" value="MBB4275276.1"/>
    <property type="molecule type" value="Genomic_DNA"/>
</dbReference>